<dbReference type="AlphaFoldDB" id="A0A098VP47"/>
<proteinExistence type="predicted"/>
<dbReference type="VEuPathDB" id="MicrosporidiaDB:DI09_552p10"/>
<dbReference type="EMBL" id="JMKJ01000497">
    <property type="protein sequence ID" value="KGG50827.1"/>
    <property type="molecule type" value="Genomic_DNA"/>
</dbReference>
<dbReference type="HOGENOM" id="CLU_1627486_0_0_1"/>
<dbReference type="GeneID" id="25260305"/>
<keyword evidence="2" id="KW-1185">Reference proteome</keyword>
<dbReference type="RefSeq" id="XP_013237263.1">
    <property type="nucleotide sequence ID" value="XM_013381809.1"/>
</dbReference>
<gene>
    <name evidence="1" type="ORF">DI09_552p10</name>
</gene>
<evidence type="ECO:0000313" key="2">
    <source>
        <dbReference type="Proteomes" id="UP000029725"/>
    </source>
</evidence>
<comment type="caution">
    <text evidence="1">The sequence shown here is derived from an EMBL/GenBank/DDBJ whole genome shotgun (WGS) entry which is preliminary data.</text>
</comment>
<name>A0A098VP47_9MICR</name>
<reference evidence="1 2" key="1">
    <citation type="submission" date="2014-04" db="EMBL/GenBank/DDBJ databases">
        <title>A new species of microsporidia sheds light on the evolution of extreme parasitism.</title>
        <authorList>
            <person name="Haag K.L."/>
            <person name="James T.Y."/>
            <person name="Larsson R."/>
            <person name="Schaer T.M."/>
            <person name="Refardt D."/>
            <person name="Pombert J.-F."/>
            <person name="Ebert D."/>
        </authorList>
    </citation>
    <scope>NUCLEOTIDE SEQUENCE [LARGE SCALE GENOMIC DNA]</scope>
    <source>
        <strain evidence="1 2">UGP3</strain>
        <tissue evidence="1">Spores</tissue>
    </source>
</reference>
<protein>
    <submittedName>
        <fullName evidence="1">Uncharacterized protein</fullName>
    </submittedName>
</protein>
<accession>A0A098VP47</accession>
<sequence length="163" mass="19198">MDFKSAFELAYNSLKEFPNNNNLKTDLKDVCLWSYNINFEGFDKTYILRKPKDFYEVTSVSQEYLVLRHLRINDLKLNLITQKLDGENNSDILVCGYNNGKDTINLIFKIKWDMNKEFGGKLFSNPEKEFENKNNYIWDRIGAKLINEPKLALIEEIEKIIAK</sequence>
<evidence type="ECO:0000313" key="1">
    <source>
        <dbReference type="EMBL" id="KGG50827.1"/>
    </source>
</evidence>
<dbReference type="Proteomes" id="UP000029725">
    <property type="component" value="Unassembled WGS sequence"/>
</dbReference>
<organism evidence="1 2">
    <name type="scientific">Mitosporidium daphniae</name>
    <dbReference type="NCBI Taxonomy" id="1485682"/>
    <lineage>
        <taxon>Eukaryota</taxon>
        <taxon>Fungi</taxon>
        <taxon>Fungi incertae sedis</taxon>
        <taxon>Microsporidia</taxon>
        <taxon>Mitosporidium</taxon>
    </lineage>
</organism>